<evidence type="ECO:0000256" key="2">
    <source>
        <dbReference type="SAM" id="MobiDB-lite"/>
    </source>
</evidence>
<name>A0A2S9YAZ8_9BACT</name>
<keyword evidence="4" id="KW-0645">Protease</keyword>
<feature type="transmembrane region" description="Helical" evidence="3">
    <location>
        <begin position="12"/>
        <end position="32"/>
    </location>
</feature>
<keyword evidence="3" id="KW-1133">Transmembrane helix</keyword>
<dbReference type="GO" id="GO:0006508">
    <property type="term" value="P:proteolysis"/>
    <property type="evidence" value="ECO:0007669"/>
    <property type="project" value="UniProtKB-KW"/>
</dbReference>
<dbReference type="InterPro" id="IPR019734">
    <property type="entry name" value="TPR_rpt"/>
</dbReference>
<gene>
    <name evidence="4" type="primary">bepA_4</name>
    <name evidence="4" type="ORF">ENSA5_24680</name>
</gene>
<dbReference type="Proteomes" id="UP000237968">
    <property type="component" value="Unassembled WGS sequence"/>
</dbReference>
<dbReference type="AlphaFoldDB" id="A0A2S9YAZ8"/>
<keyword evidence="4" id="KW-0378">Hydrolase</keyword>
<feature type="repeat" description="TPR" evidence="1">
    <location>
        <begin position="157"/>
        <end position="190"/>
    </location>
</feature>
<dbReference type="PROSITE" id="PS50005">
    <property type="entry name" value="TPR"/>
    <property type="match status" value="1"/>
</dbReference>
<comment type="caution">
    <text evidence="4">The sequence shown here is derived from an EMBL/GenBank/DDBJ whole genome shotgun (WGS) entry which is preliminary data.</text>
</comment>
<keyword evidence="5" id="KW-1185">Reference proteome</keyword>
<feature type="compositionally biased region" description="Acidic residues" evidence="2">
    <location>
        <begin position="43"/>
        <end position="77"/>
    </location>
</feature>
<feature type="region of interest" description="Disordered" evidence="2">
    <location>
        <begin position="41"/>
        <end position="84"/>
    </location>
</feature>
<evidence type="ECO:0000256" key="3">
    <source>
        <dbReference type="SAM" id="Phobius"/>
    </source>
</evidence>
<feature type="region of interest" description="Disordered" evidence="2">
    <location>
        <begin position="188"/>
        <end position="209"/>
    </location>
</feature>
<dbReference type="InterPro" id="IPR011990">
    <property type="entry name" value="TPR-like_helical_dom_sf"/>
</dbReference>
<evidence type="ECO:0000313" key="5">
    <source>
        <dbReference type="Proteomes" id="UP000237968"/>
    </source>
</evidence>
<keyword evidence="3" id="KW-0812">Transmembrane</keyword>
<sequence length="209" mass="22434">MGSLPVSPPRKLPWVPIAAVAGGLVLVLAFAFRDQLLGPSDAEQADAADTEGEVAEPEPEPTPEPETQPEPEPEPEPAPEPPAIDPAELEAKITEATSLVNRQKYDDARVIIDEVLAKIPAEGRALALLAQTQLEKGKLEDALTTANTCVGADPNQSFCWITVATVEQANENFPRALEAYRKYLEVEPDGQHAKSAKKQAARLESKVEG</sequence>
<dbReference type="EC" id="3.4.-.-" evidence="4"/>
<protein>
    <submittedName>
        <fullName evidence="4">Beta-barrel assembly-enhancing protease</fullName>
        <ecNumber evidence="4">3.4.-.-</ecNumber>
    </submittedName>
</protein>
<dbReference type="SUPFAM" id="SSF48452">
    <property type="entry name" value="TPR-like"/>
    <property type="match status" value="1"/>
</dbReference>
<evidence type="ECO:0000256" key="1">
    <source>
        <dbReference type="PROSITE-ProRule" id="PRU00339"/>
    </source>
</evidence>
<dbReference type="Gene3D" id="1.25.40.10">
    <property type="entry name" value="Tetratricopeptide repeat domain"/>
    <property type="match status" value="1"/>
</dbReference>
<dbReference type="Pfam" id="PF14559">
    <property type="entry name" value="TPR_19"/>
    <property type="match status" value="1"/>
</dbReference>
<accession>A0A2S9YAZ8</accession>
<dbReference type="EMBL" id="PVNK01000125">
    <property type="protein sequence ID" value="PRQ02232.1"/>
    <property type="molecule type" value="Genomic_DNA"/>
</dbReference>
<keyword evidence="1" id="KW-0802">TPR repeat</keyword>
<keyword evidence="3" id="KW-0472">Membrane</keyword>
<proteinExistence type="predicted"/>
<evidence type="ECO:0000313" key="4">
    <source>
        <dbReference type="EMBL" id="PRQ02232.1"/>
    </source>
</evidence>
<dbReference type="GO" id="GO:0008233">
    <property type="term" value="F:peptidase activity"/>
    <property type="evidence" value="ECO:0007669"/>
    <property type="project" value="UniProtKB-KW"/>
</dbReference>
<organism evidence="4 5">
    <name type="scientific">Enhygromyxa salina</name>
    <dbReference type="NCBI Taxonomy" id="215803"/>
    <lineage>
        <taxon>Bacteria</taxon>
        <taxon>Pseudomonadati</taxon>
        <taxon>Myxococcota</taxon>
        <taxon>Polyangia</taxon>
        <taxon>Nannocystales</taxon>
        <taxon>Nannocystaceae</taxon>
        <taxon>Enhygromyxa</taxon>
    </lineage>
</organism>
<reference evidence="4 5" key="1">
    <citation type="submission" date="2018-03" db="EMBL/GenBank/DDBJ databases">
        <title>Draft Genome Sequences of the Obligatory Marine Myxobacteria Enhygromyxa salina SWB005.</title>
        <authorList>
            <person name="Poehlein A."/>
            <person name="Moghaddam J.A."/>
            <person name="Harms H."/>
            <person name="Alanjari M."/>
            <person name="Koenig G.M."/>
            <person name="Daniel R."/>
            <person name="Schaeberle T.F."/>
        </authorList>
    </citation>
    <scope>NUCLEOTIDE SEQUENCE [LARGE SCALE GENOMIC DNA]</scope>
    <source>
        <strain evidence="4 5">SWB005</strain>
    </source>
</reference>